<evidence type="ECO:0000256" key="1">
    <source>
        <dbReference type="ARBA" id="ARBA00001974"/>
    </source>
</evidence>
<dbReference type="InterPro" id="IPR014006">
    <property type="entry name" value="Succ_Dhase_FrdA_Gneg"/>
</dbReference>
<dbReference type="KEGG" id="dfi:AXF13_15140"/>
<accession>A0A0X8JMA7</accession>
<dbReference type="InterPro" id="IPR037099">
    <property type="entry name" value="Fum_R/Succ_DH_flav-like_C_sf"/>
</dbReference>
<dbReference type="Pfam" id="PF00890">
    <property type="entry name" value="FAD_binding_2"/>
    <property type="match status" value="1"/>
</dbReference>
<keyword evidence="9" id="KW-0560">Oxidoreductase</keyword>
<proteinExistence type="inferred from homology"/>
<comment type="subcellular location">
    <subcellularLocation>
        <location evidence="2">Cell inner membrane</location>
        <topology evidence="2">Peripheral membrane protein</topology>
        <orientation evidence="2">Cytoplasmic side</orientation>
    </subcellularLocation>
</comment>
<dbReference type="NCBIfam" id="TIGR01812">
    <property type="entry name" value="sdhA_frdA_Gneg"/>
    <property type="match status" value="1"/>
</dbReference>
<dbReference type="InterPro" id="IPR003952">
    <property type="entry name" value="FRD_SDH_FAD_BS"/>
</dbReference>
<evidence type="ECO:0000259" key="14">
    <source>
        <dbReference type="Pfam" id="PF02910"/>
    </source>
</evidence>
<feature type="active site" description="Proton acceptor" evidence="12">
    <location>
        <position position="301"/>
    </location>
</feature>
<dbReference type="Gene3D" id="3.10.20.820">
    <property type="match status" value="1"/>
</dbReference>
<dbReference type="GO" id="GO:0008177">
    <property type="term" value="F:succinate dehydrogenase (quinone) activity"/>
    <property type="evidence" value="ECO:0007669"/>
    <property type="project" value="UniProtKB-EC"/>
</dbReference>
<dbReference type="InterPro" id="IPR027477">
    <property type="entry name" value="Succ_DH/fumarate_Rdtase_cat_sf"/>
</dbReference>
<organism evidence="15 16">
    <name type="scientific">Desulfovibrio fairfieldensis</name>
    <dbReference type="NCBI Taxonomy" id="44742"/>
    <lineage>
        <taxon>Bacteria</taxon>
        <taxon>Pseudomonadati</taxon>
        <taxon>Thermodesulfobacteriota</taxon>
        <taxon>Desulfovibrionia</taxon>
        <taxon>Desulfovibrionales</taxon>
        <taxon>Desulfovibrionaceae</taxon>
        <taxon>Desulfovibrio</taxon>
    </lineage>
</organism>
<comment type="similarity">
    <text evidence="3">Belongs to the FAD-dependent oxidoreductase 2 family. FRD/SDH subfamily.</text>
</comment>
<dbReference type="EMBL" id="CP014229">
    <property type="protein sequence ID" value="AMD91357.1"/>
    <property type="molecule type" value="Genomic_DNA"/>
</dbReference>
<dbReference type="Gene3D" id="3.50.50.60">
    <property type="entry name" value="FAD/NAD(P)-binding domain"/>
    <property type="match status" value="1"/>
</dbReference>
<evidence type="ECO:0000259" key="13">
    <source>
        <dbReference type="Pfam" id="PF00890"/>
    </source>
</evidence>
<dbReference type="STRING" id="44742.AXF13_15140"/>
<dbReference type="GO" id="GO:0009061">
    <property type="term" value="P:anaerobic respiration"/>
    <property type="evidence" value="ECO:0007669"/>
    <property type="project" value="TreeGrafter"/>
</dbReference>
<feature type="domain" description="FAD-dependent oxidoreductase 2 FAD-binding" evidence="13">
    <location>
        <begin position="7"/>
        <end position="411"/>
    </location>
</feature>
<dbReference type="InterPro" id="IPR015939">
    <property type="entry name" value="Fum_Rdtase/Succ_DH_flav-like_C"/>
</dbReference>
<evidence type="ECO:0000256" key="7">
    <source>
        <dbReference type="ARBA" id="ARBA00022827"/>
    </source>
</evidence>
<protein>
    <recommendedName>
        <fullName evidence="4">succinate dehydrogenase</fullName>
        <ecNumber evidence="4">1.3.5.1</ecNumber>
    </recommendedName>
</protein>
<dbReference type="GO" id="GO:0005886">
    <property type="term" value="C:plasma membrane"/>
    <property type="evidence" value="ECO:0007669"/>
    <property type="project" value="UniProtKB-SubCell"/>
</dbReference>
<evidence type="ECO:0000256" key="10">
    <source>
        <dbReference type="ARBA" id="ARBA00023136"/>
    </source>
</evidence>
<keyword evidence="5" id="KW-0813">Transport</keyword>
<sequence length="618" mass="67406">MRVFQSDVLCMGAGLAGERVAVEAAQAGFSVICLSLVPPRRSHSSAAMGGMQAALGNSIMGDGDSPEIHFNDTVKGSDWGCDQEVARLFAKTAPIAMREMAWMGVPWSRVVPGEHTYYKGGKPFQATEKAENEGLIHSRAFGGTAKWRTCYTSDGTGHAVLFTLDNRLLQLGVDVHDRVQAEALVHDGERCMGCVARDLRTGELVGYFAKATLIATGGYGRIYRATTNAVICDGGGQITALDTGVVPLGNMEAVQFHPTGTVPTDILVTEGCRGDGGTLLDVNEYRFMPDYEPEKAELASRDVVSRRMTEHMRKGFGVPSPYGEHLWLDIRHLGEKHITTNLREVYDISTHFLGVNPIHQLIPVRPTQHYSMGGVRINKDGHAYGLQGLFAAGEAACWDMHGFNRLGGNSLAETIVSGRVVGKKLVEFLQGYECVFSTAAMSDATAKVRERIENLLRGTGDDCYTLRNAMQDIMMEHVGIFRNGKDLEAGVAKLQDLLERSKNMRLRGGNIPGPHGELSMALRVPGMLKLALCTAYGAQQRTESRGAHAREDYPERNDKDWLVRTLATWKEGDSLPTLNYEKATPFYILPPGDRGYGGGKIIPGDIGEGEIEPFAQKV</sequence>
<dbReference type="AlphaFoldDB" id="A0A0X8JMA7"/>
<dbReference type="SUPFAM" id="SSF46977">
    <property type="entry name" value="Succinate dehydrogenase/fumarate reductase flavoprotein C-terminal domain"/>
    <property type="match status" value="1"/>
</dbReference>
<comment type="catalytic activity">
    <reaction evidence="11">
        <text>a quinone + succinate = fumarate + a quinol</text>
        <dbReference type="Rhea" id="RHEA:40523"/>
        <dbReference type="ChEBI" id="CHEBI:24646"/>
        <dbReference type="ChEBI" id="CHEBI:29806"/>
        <dbReference type="ChEBI" id="CHEBI:30031"/>
        <dbReference type="ChEBI" id="CHEBI:132124"/>
        <dbReference type="EC" id="1.3.5.1"/>
    </reaction>
</comment>
<evidence type="ECO:0000256" key="6">
    <source>
        <dbReference type="ARBA" id="ARBA00022630"/>
    </source>
</evidence>
<evidence type="ECO:0000313" key="15">
    <source>
        <dbReference type="EMBL" id="AMD91357.1"/>
    </source>
</evidence>
<keyword evidence="6" id="KW-0285">Flavoprotein</keyword>
<evidence type="ECO:0000256" key="11">
    <source>
        <dbReference type="ARBA" id="ARBA00049220"/>
    </source>
</evidence>
<dbReference type="EC" id="1.3.5.1" evidence="4"/>
<dbReference type="SUPFAM" id="SSF56425">
    <property type="entry name" value="Succinate dehydrogenase/fumarate reductase flavoprotein, catalytic domain"/>
    <property type="match status" value="1"/>
</dbReference>
<name>A0A0X8JMA7_9BACT</name>
<dbReference type="Proteomes" id="UP000069241">
    <property type="component" value="Chromosome"/>
</dbReference>
<dbReference type="InterPro" id="IPR036188">
    <property type="entry name" value="FAD/NAD-bd_sf"/>
</dbReference>
<evidence type="ECO:0000256" key="5">
    <source>
        <dbReference type="ARBA" id="ARBA00022448"/>
    </source>
</evidence>
<evidence type="ECO:0000256" key="2">
    <source>
        <dbReference type="ARBA" id="ARBA00004515"/>
    </source>
</evidence>
<evidence type="ECO:0000256" key="4">
    <source>
        <dbReference type="ARBA" id="ARBA00012792"/>
    </source>
</evidence>
<evidence type="ECO:0000256" key="3">
    <source>
        <dbReference type="ARBA" id="ARBA00008040"/>
    </source>
</evidence>
<keyword evidence="7" id="KW-0274">FAD</keyword>
<keyword evidence="8" id="KW-0249">Electron transport</keyword>
<keyword evidence="16" id="KW-1185">Reference proteome</keyword>
<dbReference type="GO" id="GO:0022900">
    <property type="term" value="P:electron transport chain"/>
    <property type="evidence" value="ECO:0007669"/>
    <property type="project" value="InterPro"/>
</dbReference>
<evidence type="ECO:0000256" key="9">
    <source>
        <dbReference type="ARBA" id="ARBA00023002"/>
    </source>
</evidence>
<dbReference type="RefSeq" id="WP_008682415.1">
    <property type="nucleotide sequence ID" value="NZ_CP014229.1"/>
</dbReference>
<evidence type="ECO:0000256" key="12">
    <source>
        <dbReference type="PIRSR" id="PIRSR630664-50"/>
    </source>
</evidence>
<keyword evidence="10" id="KW-0472">Membrane</keyword>
<dbReference type="GO" id="GO:0009055">
    <property type="term" value="F:electron transfer activity"/>
    <property type="evidence" value="ECO:0007669"/>
    <property type="project" value="TreeGrafter"/>
</dbReference>
<dbReference type="Gene3D" id="1.20.58.100">
    <property type="entry name" value="Fumarate reductase/succinate dehydrogenase flavoprotein-like, C-terminal domain"/>
    <property type="match status" value="1"/>
</dbReference>
<dbReference type="FunFam" id="3.90.700.10:FF:000005">
    <property type="entry name" value="Succinate dehydrogenase flavoprotein subunit"/>
    <property type="match status" value="1"/>
</dbReference>
<evidence type="ECO:0000313" key="16">
    <source>
        <dbReference type="Proteomes" id="UP000069241"/>
    </source>
</evidence>
<dbReference type="Pfam" id="PF02910">
    <property type="entry name" value="Succ_DH_flav_C"/>
    <property type="match status" value="1"/>
</dbReference>
<dbReference type="NCBIfam" id="NF006383">
    <property type="entry name" value="PRK08626.1"/>
    <property type="match status" value="1"/>
</dbReference>
<evidence type="ECO:0000256" key="8">
    <source>
        <dbReference type="ARBA" id="ARBA00022982"/>
    </source>
</evidence>
<feature type="domain" description="Fumarate reductase/succinate dehydrogenase flavoprotein-like C-terminal" evidence="14">
    <location>
        <begin position="467"/>
        <end position="596"/>
    </location>
</feature>
<dbReference type="PROSITE" id="PS00504">
    <property type="entry name" value="FRD_SDH_FAD_BINDING"/>
    <property type="match status" value="1"/>
</dbReference>
<dbReference type="SUPFAM" id="SSF51905">
    <property type="entry name" value="FAD/NAD(P)-binding domain"/>
    <property type="match status" value="1"/>
</dbReference>
<dbReference type="InterPro" id="IPR030664">
    <property type="entry name" value="SdhA/FrdA/AprA"/>
</dbReference>
<dbReference type="Gene3D" id="3.90.700.10">
    <property type="entry name" value="Succinate dehydrogenase/fumarate reductase flavoprotein, catalytic domain"/>
    <property type="match status" value="1"/>
</dbReference>
<reference evidence="16" key="1">
    <citation type="submission" date="2016-02" db="EMBL/GenBank/DDBJ databases">
        <authorList>
            <person name="Holder M.E."/>
            <person name="Ajami N.J."/>
            <person name="Petrosino J.F."/>
        </authorList>
    </citation>
    <scope>NUCLEOTIDE SEQUENCE [LARGE SCALE GENOMIC DNA]</scope>
    <source>
        <strain evidence="16">CCUG 45958</strain>
    </source>
</reference>
<dbReference type="InterPro" id="IPR003953">
    <property type="entry name" value="FAD-dep_OxRdtase_2_FAD-bd"/>
</dbReference>
<dbReference type="PANTHER" id="PTHR11632">
    <property type="entry name" value="SUCCINATE DEHYDROGENASE 2 FLAVOPROTEIN SUBUNIT"/>
    <property type="match status" value="1"/>
</dbReference>
<comment type="cofactor">
    <cofactor evidence="1">
        <name>FAD</name>
        <dbReference type="ChEBI" id="CHEBI:57692"/>
    </cofactor>
</comment>
<dbReference type="PANTHER" id="PTHR11632:SF71">
    <property type="entry name" value="FUMARATE REDUCTASE FLAVOPROTEIN SUBUNIT"/>
    <property type="match status" value="1"/>
</dbReference>
<gene>
    <name evidence="15" type="ORF">AXF13_15140</name>
</gene>
<dbReference type="GO" id="GO:0050660">
    <property type="term" value="F:flavin adenine dinucleotide binding"/>
    <property type="evidence" value="ECO:0007669"/>
    <property type="project" value="InterPro"/>
</dbReference>